<protein>
    <submittedName>
        <fullName evidence="2">Uncharacterized protein</fullName>
    </submittedName>
</protein>
<dbReference type="EMBL" id="QZCE01000002">
    <property type="protein sequence ID" value="NEZ63024.1"/>
    <property type="molecule type" value="Genomic_DNA"/>
</dbReference>
<dbReference type="AlphaFoldDB" id="A0A6M0S3E8"/>
<sequence>MFNALAHELQLSAAIADEIWNGSRPDLMNLKLHAKEKLKVKNNGNQRAEIEKHLSSDLGKSRG</sequence>
<comment type="caution">
    <text evidence="2">The sequence shown here is derived from an EMBL/GenBank/DDBJ whole genome shotgun (WGS) entry which is preliminary data.</text>
</comment>
<reference evidence="2 3" key="1">
    <citation type="journal article" date="2020" name="Microb. Ecol.">
        <title>Ecogenomics of the Marine Benthic Filamentous Cyanobacterium Adonisia.</title>
        <authorList>
            <person name="Walter J.M."/>
            <person name="Coutinho F.H."/>
            <person name="Leomil L."/>
            <person name="Hargreaves P.I."/>
            <person name="Campeao M.E."/>
            <person name="Vieira V.V."/>
            <person name="Silva B.S."/>
            <person name="Fistarol G.O."/>
            <person name="Salomon P.S."/>
            <person name="Sawabe T."/>
            <person name="Mino S."/>
            <person name="Hosokawa M."/>
            <person name="Miyashita H."/>
            <person name="Maruyama F."/>
            <person name="van Verk M.C."/>
            <person name="Dutilh B.E."/>
            <person name="Thompson C.C."/>
            <person name="Thompson F.L."/>
        </authorList>
    </citation>
    <scope>NUCLEOTIDE SEQUENCE [LARGE SCALE GENOMIC DNA]</scope>
    <source>
        <strain evidence="2 3">CCMR0082</strain>
    </source>
</reference>
<evidence type="ECO:0000256" key="1">
    <source>
        <dbReference type="SAM" id="MobiDB-lite"/>
    </source>
</evidence>
<name>A0A6M0S3E8_9CYAN</name>
<organism evidence="2 3">
    <name type="scientific">Adonisia turfae CCMR0082</name>
    <dbReference type="NCBI Taxonomy" id="2304604"/>
    <lineage>
        <taxon>Bacteria</taxon>
        <taxon>Bacillati</taxon>
        <taxon>Cyanobacteriota</taxon>
        <taxon>Adonisia</taxon>
        <taxon>Adonisia turfae</taxon>
    </lineage>
</organism>
<feature type="region of interest" description="Disordered" evidence="1">
    <location>
        <begin position="43"/>
        <end position="63"/>
    </location>
</feature>
<accession>A0A6M0S3E8</accession>
<evidence type="ECO:0000313" key="3">
    <source>
        <dbReference type="Proteomes" id="UP000473574"/>
    </source>
</evidence>
<proteinExistence type="predicted"/>
<dbReference type="Proteomes" id="UP000473574">
    <property type="component" value="Unassembled WGS sequence"/>
</dbReference>
<evidence type="ECO:0000313" key="2">
    <source>
        <dbReference type="EMBL" id="NEZ63024.1"/>
    </source>
</evidence>
<gene>
    <name evidence="2" type="ORF">D0962_09555</name>
</gene>